<dbReference type="Gene3D" id="3.80.10.10">
    <property type="entry name" value="Ribonuclease Inhibitor"/>
    <property type="match status" value="1"/>
</dbReference>
<evidence type="ECO:0000313" key="2">
    <source>
        <dbReference type="Proteomes" id="UP001437256"/>
    </source>
</evidence>
<dbReference type="EMBL" id="JBBXMP010000849">
    <property type="protein sequence ID" value="KAL0056875.1"/>
    <property type="molecule type" value="Genomic_DNA"/>
</dbReference>
<evidence type="ECO:0000313" key="1">
    <source>
        <dbReference type="EMBL" id="KAL0056875.1"/>
    </source>
</evidence>
<name>A0ABR2Z6C4_9AGAR</name>
<keyword evidence="2" id="KW-1185">Reference proteome</keyword>
<sequence length="462" mass="53109">MVTNRGDLDCKVAFELVELIIVNCDRRSLLQCSLVCRSWLHSCRPRLFKIVEIDTSLSALRFTSLLEGKYATIPQYIEDLTLKLDIIQRRQFGLAKPIGEREPENLSFEGVINLIAIRLQCKIPLLRRLGVVFRGTRMLPRVKIVRETSYISRFASTFGHITELDLHLPAEDKAALIRFTCSFPHLKVLKARCGVVDDREGEEDLEVVQRQAPDWTLPSSLKSLDLSRGLSADLNTDGLNHYYRWLNLQRPLRLEQLSIYKIEIHARSSDPDIQPYLNKCRELRFLHLGLDTWCVVTTGLGSVRPYDLSALEQLEQLVITIRNVVQDDPDIELVDCTRMMLATLTSPRLQRIIFNVSGSGYRTLEEQWDPIDGLLGSDKFKEVMVELVVPFSDLTTGDETSEEDLLRAKRIFSRCNTQGRISVVRAPFVVRTRGWNEEGTSEEEDDSEEISWVCDRFFQTRF</sequence>
<protein>
    <recommendedName>
        <fullName evidence="3">F-box domain-containing protein</fullName>
    </recommendedName>
</protein>
<dbReference type="InterPro" id="IPR032675">
    <property type="entry name" value="LRR_dom_sf"/>
</dbReference>
<comment type="caution">
    <text evidence="1">The sequence shown here is derived from an EMBL/GenBank/DDBJ whole genome shotgun (WGS) entry which is preliminary data.</text>
</comment>
<dbReference type="Proteomes" id="UP001437256">
    <property type="component" value="Unassembled WGS sequence"/>
</dbReference>
<proteinExistence type="predicted"/>
<dbReference type="SUPFAM" id="SSF81383">
    <property type="entry name" value="F-box domain"/>
    <property type="match status" value="1"/>
</dbReference>
<dbReference type="InterPro" id="IPR036047">
    <property type="entry name" value="F-box-like_dom_sf"/>
</dbReference>
<accession>A0ABR2Z6C4</accession>
<reference evidence="1 2" key="1">
    <citation type="submission" date="2024-05" db="EMBL/GenBank/DDBJ databases">
        <title>A draft genome resource for the thread blight pathogen Marasmius tenuissimus strain MS-2.</title>
        <authorList>
            <person name="Yulfo-Soto G.E."/>
            <person name="Baruah I.K."/>
            <person name="Amoako-Attah I."/>
            <person name="Bukari Y."/>
            <person name="Meinhardt L.W."/>
            <person name="Bailey B.A."/>
            <person name="Cohen S.P."/>
        </authorList>
    </citation>
    <scope>NUCLEOTIDE SEQUENCE [LARGE SCALE GENOMIC DNA]</scope>
    <source>
        <strain evidence="1 2">MS-2</strain>
    </source>
</reference>
<evidence type="ECO:0008006" key="3">
    <source>
        <dbReference type="Google" id="ProtNLM"/>
    </source>
</evidence>
<dbReference type="CDD" id="cd09917">
    <property type="entry name" value="F-box_SF"/>
    <property type="match status" value="1"/>
</dbReference>
<gene>
    <name evidence="1" type="ORF">AAF712_016509</name>
</gene>
<organism evidence="1 2">
    <name type="scientific">Marasmius tenuissimus</name>
    <dbReference type="NCBI Taxonomy" id="585030"/>
    <lineage>
        <taxon>Eukaryota</taxon>
        <taxon>Fungi</taxon>
        <taxon>Dikarya</taxon>
        <taxon>Basidiomycota</taxon>
        <taxon>Agaricomycotina</taxon>
        <taxon>Agaricomycetes</taxon>
        <taxon>Agaricomycetidae</taxon>
        <taxon>Agaricales</taxon>
        <taxon>Marasmiineae</taxon>
        <taxon>Marasmiaceae</taxon>
        <taxon>Marasmius</taxon>
    </lineage>
</organism>